<dbReference type="PANTHER" id="PTHR33840:SF1">
    <property type="entry name" value="TLE1 PHOSPHOLIPASE DOMAIN-CONTAINING PROTEIN"/>
    <property type="match status" value="1"/>
</dbReference>
<evidence type="ECO:0000259" key="1">
    <source>
        <dbReference type="Pfam" id="PF09994"/>
    </source>
</evidence>
<evidence type="ECO:0000313" key="2">
    <source>
        <dbReference type="EMBL" id="MCV7169504.1"/>
    </source>
</evidence>
<name>A0A9X2YLU3_9MYCO</name>
<reference evidence="2" key="2">
    <citation type="journal article" date="2022" name="BMC Genomics">
        <title>Comparative genome analysis of mycobacteria focusing on tRNA and non-coding RNA.</title>
        <authorList>
            <person name="Behra P.R.K."/>
            <person name="Pettersson B.M.F."/>
            <person name="Ramesh M."/>
            <person name="Das S."/>
            <person name="Dasgupta S."/>
            <person name="Kirsebom L.A."/>
        </authorList>
    </citation>
    <scope>NUCLEOTIDE SEQUENCE</scope>
    <source>
        <strain evidence="2">DSM 44615</strain>
    </source>
</reference>
<evidence type="ECO:0000313" key="3">
    <source>
        <dbReference type="Proteomes" id="UP001140293"/>
    </source>
</evidence>
<proteinExistence type="predicted"/>
<keyword evidence="3" id="KW-1185">Reference proteome</keyword>
<dbReference type="EMBL" id="JACKSJ010000047">
    <property type="protein sequence ID" value="MCV7169504.1"/>
    <property type="molecule type" value="Genomic_DNA"/>
</dbReference>
<comment type="caution">
    <text evidence="2">The sequence shown here is derived from an EMBL/GenBank/DDBJ whole genome shotgun (WGS) entry which is preliminary data.</text>
</comment>
<dbReference type="Proteomes" id="UP001140293">
    <property type="component" value="Unassembled WGS sequence"/>
</dbReference>
<protein>
    <submittedName>
        <fullName evidence="2">DUF2235 domain-containing protein</fullName>
    </submittedName>
</protein>
<dbReference type="InterPro" id="IPR018712">
    <property type="entry name" value="Tle1-like_cat"/>
</dbReference>
<accession>A0A9X2YLU3</accession>
<reference evidence="2" key="1">
    <citation type="submission" date="2020-07" db="EMBL/GenBank/DDBJ databases">
        <authorList>
            <person name="Pettersson B.M.F."/>
            <person name="Behra P.R.K."/>
            <person name="Ramesh M."/>
            <person name="Das S."/>
            <person name="Dasgupta S."/>
            <person name="Kirsebom L.A."/>
        </authorList>
    </citation>
    <scope>NUCLEOTIDE SEQUENCE</scope>
    <source>
        <strain evidence="2">DSM 44615</strain>
    </source>
</reference>
<feature type="domain" description="T6SS Phospholipase effector Tle1-like catalytic" evidence="1">
    <location>
        <begin position="2"/>
        <end position="240"/>
    </location>
</feature>
<dbReference type="AlphaFoldDB" id="A0A9X2YLU3"/>
<sequence length="346" mass="37409">MKNIVLCFDHAQEQLQLRDASNARALFRLLDATSGQLNWYHPGTVAASTRIGERLSPRQRRRHVAEQARATVVEAYEFLAGTYEPGDDVYLFGAGRGASCARELVRLLDVLGLPEHHHEDLLDYLLAAFALPRTRRTGEEWQRVRALAAGLAGGSEVAVPVRFVGLFDMVRVPGVAATTGPLTNVAAGRHAVAIDGGLSGERIDSPGVDEVWFRGAHCDVAGVQGACWPLADIALDWVLDGAVHAGLAVRDGGRHRVPAPCVADPLAGSAHMLSLRRVPLDADVHASVEVYLRSHPQYWRRLPARLAWADREWLARGERLMPMAAPAAAPAKAAAPEPVEAELLTA</sequence>
<dbReference type="PANTHER" id="PTHR33840">
    <property type="match status" value="1"/>
</dbReference>
<gene>
    <name evidence="2" type="ORF">H7I41_06165</name>
</gene>
<dbReference type="Pfam" id="PF09994">
    <property type="entry name" value="T6SS_Tle1-like_cat"/>
    <property type="match status" value="1"/>
</dbReference>
<dbReference type="RefSeq" id="WP_264011694.1">
    <property type="nucleotide sequence ID" value="NZ_JACKSJ010000047.1"/>
</dbReference>
<organism evidence="2 3">
    <name type="scientific">[Mycobacterium] manitobense</name>
    <dbReference type="NCBI Taxonomy" id="190147"/>
    <lineage>
        <taxon>Bacteria</taxon>
        <taxon>Bacillati</taxon>
        <taxon>Actinomycetota</taxon>
        <taxon>Actinomycetes</taxon>
        <taxon>Mycobacteriales</taxon>
        <taxon>Mycobacteriaceae</taxon>
        <taxon>Mycolicibacterium</taxon>
    </lineage>
</organism>